<dbReference type="InterPro" id="IPR013767">
    <property type="entry name" value="PAS_fold"/>
</dbReference>
<feature type="domain" description="PAS" evidence="10">
    <location>
        <begin position="141"/>
        <end position="211"/>
    </location>
</feature>
<protein>
    <recommendedName>
        <fullName evidence="2">histidine kinase</fullName>
        <ecNumber evidence="2">2.7.13.3</ecNumber>
    </recommendedName>
</protein>
<comment type="caution">
    <text evidence="11">The sequence shown here is derived from an EMBL/GenBank/DDBJ whole genome shotgun (WGS) entry which is preliminary data.</text>
</comment>
<organism evidence="11 12">
    <name type="scientific">Bacillus songklensis</name>
    <dbReference type="NCBI Taxonomy" id="1069116"/>
    <lineage>
        <taxon>Bacteria</taxon>
        <taxon>Bacillati</taxon>
        <taxon>Bacillota</taxon>
        <taxon>Bacilli</taxon>
        <taxon>Bacillales</taxon>
        <taxon>Bacillaceae</taxon>
        <taxon>Bacillus</taxon>
    </lineage>
</organism>
<dbReference type="SMART" id="SM00091">
    <property type="entry name" value="PAS"/>
    <property type="match status" value="4"/>
</dbReference>
<dbReference type="PROSITE" id="PS50112">
    <property type="entry name" value="PAS"/>
    <property type="match status" value="3"/>
</dbReference>
<keyword evidence="12" id="KW-1185">Reference proteome</keyword>
<dbReference type="Pfam" id="PF00989">
    <property type="entry name" value="PAS"/>
    <property type="match status" value="3"/>
</dbReference>
<dbReference type="CDD" id="cd00130">
    <property type="entry name" value="PAS"/>
    <property type="match status" value="4"/>
</dbReference>
<accession>A0ABV8B0I4</accession>
<dbReference type="Pfam" id="PF00512">
    <property type="entry name" value="HisKA"/>
    <property type="match status" value="1"/>
</dbReference>
<dbReference type="PANTHER" id="PTHR43065">
    <property type="entry name" value="SENSOR HISTIDINE KINASE"/>
    <property type="match status" value="1"/>
</dbReference>
<evidence type="ECO:0000256" key="1">
    <source>
        <dbReference type="ARBA" id="ARBA00000085"/>
    </source>
</evidence>
<dbReference type="Gene3D" id="1.10.287.130">
    <property type="match status" value="1"/>
</dbReference>
<evidence type="ECO:0000259" key="9">
    <source>
        <dbReference type="PROSITE" id="PS50109"/>
    </source>
</evidence>
<proteinExistence type="predicted"/>
<reference evidence="12" key="1">
    <citation type="journal article" date="2019" name="Int. J. Syst. Evol. Microbiol.">
        <title>The Global Catalogue of Microorganisms (GCM) 10K type strain sequencing project: providing services to taxonomists for standard genome sequencing and annotation.</title>
        <authorList>
            <consortium name="The Broad Institute Genomics Platform"/>
            <consortium name="The Broad Institute Genome Sequencing Center for Infectious Disease"/>
            <person name="Wu L."/>
            <person name="Ma J."/>
        </authorList>
    </citation>
    <scope>NUCLEOTIDE SEQUENCE [LARGE SCALE GENOMIC DNA]</scope>
    <source>
        <strain evidence="12">CCUG 61889</strain>
    </source>
</reference>
<dbReference type="InterPro" id="IPR035965">
    <property type="entry name" value="PAS-like_dom_sf"/>
</dbReference>
<evidence type="ECO:0000256" key="2">
    <source>
        <dbReference type="ARBA" id="ARBA00012438"/>
    </source>
</evidence>
<keyword evidence="6" id="KW-0418">Kinase</keyword>
<dbReference type="InterPro" id="IPR003594">
    <property type="entry name" value="HATPase_dom"/>
</dbReference>
<dbReference type="Pfam" id="PF08448">
    <property type="entry name" value="PAS_4"/>
    <property type="match status" value="1"/>
</dbReference>
<name>A0ABV8B0I4_9BACI</name>
<evidence type="ECO:0000256" key="8">
    <source>
        <dbReference type="ARBA" id="ARBA00023012"/>
    </source>
</evidence>
<keyword evidence="3" id="KW-0597">Phosphoprotein</keyword>
<dbReference type="SUPFAM" id="SSF47384">
    <property type="entry name" value="Homodimeric domain of signal transducing histidine kinase"/>
    <property type="match status" value="1"/>
</dbReference>
<feature type="domain" description="Histidine kinase" evidence="9">
    <location>
        <begin position="515"/>
        <end position="721"/>
    </location>
</feature>
<keyword evidence="5" id="KW-0547">Nucleotide-binding</keyword>
<dbReference type="CDD" id="cd00082">
    <property type="entry name" value="HisKA"/>
    <property type="match status" value="1"/>
</dbReference>
<dbReference type="PROSITE" id="PS50109">
    <property type="entry name" value="HIS_KIN"/>
    <property type="match status" value="1"/>
</dbReference>
<dbReference type="InterPro" id="IPR036097">
    <property type="entry name" value="HisK_dim/P_sf"/>
</dbReference>
<dbReference type="EC" id="2.7.13.3" evidence="2"/>
<dbReference type="InterPro" id="IPR000014">
    <property type="entry name" value="PAS"/>
</dbReference>
<dbReference type="InterPro" id="IPR004358">
    <property type="entry name" value="Sig_transdc_His_kin-like_C"/>
</dbReference>
<dbReference type="InterPro" id="IPR003661">
    <property type="entry name" value="HisK_dim/P_dom"/>
</dbReference>
<keyword evidence="4" id="KW-0808">Transferase</keyword>
<comment type="catalytic activity">
    <reaction evidence="1">
        <text>ATP + protein L-histidine = ADP + protein N-phospho-L-histidine.</text>
        <dbReference type="EC" id="2.7.13.3"/>
    </reaction>
</comment>
<dbReference type="InterPro" id="IPR013656">
    <property type="entry name" value="PAS_4"/>
</dbReference>
<dbReference type="EMBL" id="JBHRZT010000026">
    <property type="protein sequence ID" value="MFC3883340.1"/>
    <property type="molecule type" value="Genomic_DNA"/>
</dbReference>
<evidence type="ECO:0000256" key="6">
    <source>
        <dbReference type="ARBA" id="ARBA00022777"/>
    </source>
</evidence>
<dbReference type="NCBIfam" id="TIGR00229">
    <property type="entry name" value="sensory_box"/>
    <property type="match status" value="4"/>
</dbReference>
<dbReference type="PRINTS" id="PR00344">
    <property type="entry name" value="BCTRLSENSOR"/>
</dbReference>
<dbReference type="RefSeq" id="WP_377913725.1">
    <property type="nucleotide sequence ID" value="NZ_JBHRZT010000026.1"/>
</dbReference>
<dbReference type="PANTHER" id="PTHR43065:SF34">
    <property type="entry name" value="SPORULATION KINASE A"/>
    <property type="match status" value="1"/>
</dbReference>
<dbReference type="SUPFAM" id="SSF55785">
    <property type="entry name" value="PYP-like sensor domain (PAS domain)"/>
    <property type="match status" value="4"/>
</dbReference>
<keyword evidence="7" id="KW-0067">ATP-binding</keyword>
<dbReference type="Gene3D" id="3.30.450.20">
    <property type="entry name" value="PAS domain"/>
    <property type="match status" value="4"/>
</dbReference>
<evidence type="ECO:0000313" key="11">
    <source>
        <dbReference type="EMBL" id="MFC3883340.1"/>
    </source>
</evidence>
<evidence type="ECO:0000256" key="4">
    <source>
        <dbReference type="ARBA" id="ARBA00022679"/>
    </source>
</evidence>
<dbReference type="InterPro" id="IPR005467">
    <property type="entry name" value="His_kinase_dom"/>
</dbReference>
<gene>
    <name evidence="11" type="ORF">ACFOU2_07325</name>
</gene>
<dbReference type="SMART" id="SM00387">
    <property type="entry name" value="HATPase_c"/>
    <property type="match status" value="1"/>
</dbReference>
<sequence length="727" mass="84878">MTVIHEGAKGREEYSRDQQLKQLNIIFDRVMESIIVFDRSFQVIKVNEAACRLFEKTKNEMMSLHIKDVLIMFSYQVIEQYYESLTNESHFYYEGDITLHSGLKKYVRFVSEQYTDETNMIICTFHDMTQHKMLEDERLVSQKMFQDMYNQAIDGIIIFDKNANIIDVNQSLCRSLNYDKEQLIQMSLTQLVKPSYRYKLMKLWRNLYQVGKATGEIPIMLANGEEKYFEFTTTSNIYNEYYMSIMRDSTEKRQMKQRLAKSERKFREIFENAIDAIIIWDDQWNIIDANPASARTFELPLPQLIGYNLEHFMDMDDPETIRAMNEFYERGVIRAEHPFYMPNGEIKELEFTSKRGIIEGYNLTIYRNISERKRMEQELRESEQKFRKIFDGSLDGIVLWDGKRNIIDVNSAACKIVEMTKEEICKCSLQYFVSKEHYNELHHHHVMIETEGEGDGELTYLMADGRTKIIEFSTKKDIIPGLYMTMFRDITEKRAMQEQIRKSDTMQVVGQLAAGIAHEIRNPMTALKGFVQLLQGSIKEDYSLYFDVITSELKRIENIITDFLVLAKPQAVKFEERDVVQIIKETIDLLGAQAALTNVQFLSTFKEELPFVYCETNQLKQVFINIIKNAIEVMPRGGNIFVSAVKHCDQYIAVSIQDEGEGMPEDRVKRLGEPFYTTKEKGTGLGLMVSYKIIEEHKGYIDVNSKIGEGTTFSIYLPIYSKGKDVI</sequence>
<dbReference type="InterPro" id="IPR036890">
    <property type="entry name" value="HATPase_C_sf"/>
</dbReference>
<dbReference type="Gene3D" id="3.30.565.10">
    <property type="entry name" value="Histidine kinase-like ATPase, C-terminal domain"/>
    <property type="match status" value="1"/>
</dbReference>
<dbReference type="Proteomes" id="UP001595752">
    <property type="component" value="Unassembled WGS sequence"/>
</dbReference>
<dbReference type="Pfam" id="PF02518">
    <property type="entry name" value="HATPase_c"/>
    <property type="match status" value="1"/>
</dbReference>
<dbReference type="SMART" id="SM00388">
    <property type="entry name" value="HisKA"/>
    <property type="match status" value="1"/>
</dbReference>
<evidence type="ECO:0000256" key="3">
    <source>
        <dbReference type="ARBA" id="ARBA00022553"/>
    </source>
</evidence>
<evidence type="ECO:0000256" key="5">
    <source>
        <dbReference type="ARBA" id="ARBA00022741"/>
    </source>
</evidence>
<evidence type="ECO:0000259" key="10">
    <source>
        <dbReference type="PROSITE" id="PS50112"/>
    </source>
</evidence>
<keyword evidence="8" id="KW-0902">Two-component regulatory system</keyword>
<feature type="domain" description="PAS" evidence="10">
    <location>
        <begin position="262"/>
        <end position="335"/>
    </location>
</feature>
<dbReference type="SUPFAM" id="SSF55874">
    <property type="entry name" value="ATPase domain of HSP90 chaperone/DNA topoisomerase II/histidine kinase"/>
    <property type="match status" value="1"/>
</dbReference>
<feature type="domain" description="PAS" evidence="10">
    <location>
        <begin position="382"/>
        <end position="424"/>
    </location>
</feature>
<evidence type="ECO:0000313" key="12">
    <source>
        <dbReference type="Proteomes" id="UP001595752"/>
    </source>
</evidence>
<evidence type="ECO:0000256" key="7">
    <source>
        <dbReference type="ARBA" id="ARBA00022840"/>
    </source>
</evidence>